<dbReference type="InterPro" id="IPR006311">
    <property type="entry name" value="TAT_signal"/>
</dbReference>
<evidence type="ECO:0000256" key="1">
    <source>
        <dbReference type="ARBA" id="ARBA00023002"/>
    </source>
</evidence>
<protein>
    <submittedName>
        <fullName evidence="5">Aldo/keto reductase</fullName>
    </submittedName>
</protein>
<keyword evidence="6" id="KW-1185">Reference proteome</keyword>
<feature type="chain" id="PRO_5047181652" evidence="3">
    <location>
        <begin position="37"/>
        <end position="399"/>
    </location>
</feature>
<accession>A0ABU8R0F2</accession>
<organism evidence="5 6">
    <name type="scientific">Pseudomonas kermanshahensis</name>
    <dbReference type="NCBI Taxonomy" id="2745482"/>
    <lineage>
        <taxon>Bacteria</taxon>
        <taxon>Pseudomonadati</taxon>
        <taxon>Pseudomonadota</taxon>
        <taxon>Gammaproteobacteria</taxon>
        <taxon>Pseudomonadales</taxon>
        <taxon>Pseudomonadaceae</taxon>
        <taxon>Pseudomonas</taxon>
    </lineage>
</organism>
<dbReference type="EMBL" id="JBBHLD010000001">
    <property type="protein sequence ID" value="MEJ5903349.1"/>
    <property type="molecule type" value="Genomic_DNA"/>
</dbReference>
<comment type="caution">
    <text evidence="5">The sequence shown here is derived from an EMBL/GenBank/DDBJ whole genome shotgun (WGS) entry which is preliminary data.</text>
</comment>
<dbReference type="SUPFAM" id="SSF51430">
    <property type="entry name" value="NAD(P)-linked oxidoreductase"/>
    <property type="match status" value="1"/>
</dbReference>
<evidence type="ECO:0000313" key="5">
    <source>
        <dbReference type="EMBL" id="MEJ5903349.1"/>
    </source>
</evidence>
<dbReference type="InterPro" id="IPR036812">
    <property type="entry name" value="NAD(P)_OxRdtase_dom_sf"/>
</dbReference>
<dbReference type="Gene3D" id="3.20.20.100">
    <property type="entry name" value="NADP-dependent oxidoreductase domain"/>
    <property type="match status" value="1"/>
</dbReference>
<sequence length="399" mass="43513">MGTGKDSVDGAGRRAFLATACGVGAGLMLASKTASAVALATNETRATPKTPEPRGDEEPSTRGTLRSLEVSAIGLGCMNMVRSNPPFLSREDALFLIRDAYEHGITFFDSAQVYGEGQSESFLGEAIKPFRDNVIVATKFGYTPRDSRPQHIRETVEQSLVRLKTDHIDLLYQHRVDPQVPIEDVAGAVQDLIAQGKVREFGLSEAGQGTIRRAHAVCPVAAVQNEYSFWDRFAEVEVLGTCKELGIGLVPWSPVGKGFFSGDIHPATFFHPQDNRRSHPRFSAEAIRANRGIVEVLFDLGLTKKATPNQIALAWLLHREEFIVPIPGSKNPLHVRENAGAMAVHLSAEEIAELNDKFSAYPISGARGSKQSEALRDDGARFGTRTQEGKGMSPWPSRH</sequence>
<evidence type="ECO:0000256" key="3">
    <source>
        <dbReference type="SAM" id="SignalP"/>
    </source>
</evidence>
<evidence type="ECO:0000313" key="6">
    <source>
        <dbReference type="Proteomes" id="UP001377692"/>
    </source>
</evidence>
<keyword evidence="1" id="KW-0560">Oxidoreductase</keyword>
<dbReference type="PROSITE" id="PS51318">
    <property type="entry name" value="TAT"/>
    <property type="match status" value="1"/>
</dbReference>
<name>A0ABU8R0F2_9PSED</name>
<dbReference type="Proteomes" id="UP001377692">
    <property type="component" value="Unassembled WGS sequence"/>
</dbReference>
<feature type="domain" description="NADP-dependent oxidoreductase" evidence="4">
    <location>
        <begin position="73"/>
        <end position="356"/>
    </location>
</feature>
<keyword evidence="3" id="KW-0732">Signal</keyword>
<dbReference type="InterPro" id="IPR023210">
    <property type="entry name" value="NADP_OxRdtase_dom"/>
</dbReference>
<feature type="region of interest" description="Disordered" evidence="2">
    <location>
        <begin position="41"/>
        <end position="63"/>
    </location>
</feature>
<reference evidence="5 6" key="1">
    <citation type="submission" date="2024-02" db="EMBL/GenBank/DDBJ databases">
        <title>Identification of pathogenicity and growth-promoting functions of Pseudomonas putida variants.</title>
        <authorList>
            <person name="Sun J."/>
        </authorList>
    </citation>
    <scope>NUCLEOTIDE SEQUENCE [LARGE SCALE GENOMIC DNA]</scope>
    <source>
        <strain evidence="5 6">A04</strain>
    </source>
</reference>
<evidence type="ECO:0000259" key="4">
    <source>
        <dbReference type="Pfam" id="PF00248"/>
    </source>
</evidence>
<dbReference type="Pfam" id="PF00248">
    <property type="entry name" value="Aldo_ket_red"/>
    <property type="match status" value="1"/>
</dbReference>
<dbReference type="RefSeq" id="WP_339548021.1">
    <property type="nucleotide sequence ID" value="NZ_JBBHLD010000001.1"/>
</dbReference>
<dbReference type="PANTHER" id="PTHR43625">
    <property type="entry name" value="AFLATOXIN B1 ALDEHYDE REDUCTASE"/>
    <property type="match status" value="1"/>
</dbReference>
<evidence type="ECO:0000256" key="2">
    <source>
        <dbReference type="SAM" id="MobiDB-lite"/>
    </source>
</evidence>
<gene>
    <name evidence="5" type="ORF">V7V80_01440</name>
</gene>
<feature type="compositionally biased region" description="Basic and acidic residues" evidence="2">
    <location>
        <begin position="51"/>
        <end position="60"/>
    </location>
</feature>
<dbReference type="PANTHER" id="PTHR43625:SF77">
    <property type="entry name" value="ALDO-KETO REDUCTASE"/>
    <property type="match status" value="1"/>
</dbReference>
<proteinExistence type="predicted"/>
<dbReference type="InterPro" id="IPR050791">
    <property type="entry name" value="Aldo-Keto_reductase"/>
</dbReference>
<feature type="signal peptide" evidence="3">
    <location>
        <begin position="1"/>
        <end position="36"/>
    </location>
</feature>
<feature type="region of interest" description="Disordered" evidence="2">
    <location>
        <begin position="368"/>
        <end position="399"/>
    </location>
</feature>